<gene>
    <name evidence="3" type="ORF">DWW35_14155</name>
</gene>
<feature type="domain" description="MobA/VirD2-like nuclease" evidence="2">
    <location>
        <begin position="49"/>
        <end position="175"/>
    </location>
</feature>
<dbReference type="Proteomes" id="UP000285236">
    <property type="component" value="Unassembled WGS sequence"/>
</dbReference>
<feature type="compositionally biased region" description="Polar residues" evidence="1">
    <location>
        <begin position="287"/>
        <end position="306"/>
    </location>
</feature>
<evidence type="ECO:0000259" key="2">
    <source>
        <dbReference type="Pfam" id="PF03432"/>
    </source>
</evidence>
<evidence type="ECO:0000313" key="3">
    <source>
        <dbReference type="EMBL" id="RGU90720.1"/>
    </source>
</evidence>
<sequence>MVIKIQTADSSHGHNAINYAMNKKADDGRKPEFISSGNMPWDNIFGDSIEPRAVWDYMKMRQKNCGRKIEDPFFHIELCPSKEESADFTKSDWIKLIDDSIRNLSTPFVSKRRGKIKGWDIKNSQWVACLHTDTDKPHIHLILNRITEDNKVLDDTQYKDRAKQAANRLAVERGWTKAESVCERDGAERKNRIHKDAIDVLSCMNKFNLERYFEGMRSRGWIIDAKYDGKGICRGYSVGERLFKVDGSLSSTILVQSSKLGFGRDLMVSKLQGTWNRLHRPQVQKVDNVSSAGRGSSMPTYNNVENNPAKREELPKMPQWKCSSYDAMQNWNDEEIMNARIPDAAFDIIDKLVEPVDKFDYCNPNSEIPERMQMLAVAVFEFCTAADVPVMSGGGGGGSSDNDLRWDGKTAEDFENMARNAVGKAKKRCLSHLSKRSTSRGWGR</sequence>
<dbReference type="InterPro" id="IPR005094">
    <property type="entry name" value="Endonuclease_MobA/VirD2"/>
</dbReference>
<dbReference type="EMBL" id="QRYP01000057">
    <property type="protein sequence ID" value="RGU90720.1"/>
    <property type="molecule type" value="Genomic_DNA"/>
</dbReference>
<comment type="caution">
    <text evidence="3">The sequence shown here is derived from an EMBL/GenBank/DDBJ whole genome shotgun (WGS) entry which is preliminary data.</text>
</comment>
<accession>A0AA92TPT3</accession>
<proteinExistence type="predicted"/>
<reference evidence="3 4" key="1">
    <citation type="submission" date="2018-08" db="EMBL/GenBank/DDBJ databases">
        <title>A genome reference for cultivated species of the human gut microbiota.</title>
        <authorList>
            <person name="Zou Y."/>
            <person name="Xue W."/>
            <person name="Luo G."/>
        </authorList>
    </citation>
    <scope>NUCLEOTIDE SEQUENCE [LARGE SCALE GENOMIC DNA]</scope>
    <source>
        <strain evidence="3 4">AF15-25</strain>
    </source>
</reference>
<evidence type="ECO:0000256" key="1">
    <source>
        <dbReference type="SAM" id="MobiDB-lite"/>
    </source>
</evidence>
<organism evidence="3 4">
    <name type="scientific">Segatella copri</name>
    <dbReference type="NCBI Taxonomy" id="165179"/>
    <lineage>
        <taxon>Bacteria</taxon>
        <taxon>Pseudomonadati</taxon>
        <taxon>Bacteroidota</taxon>
        <taxon>Bacteroidia</taxon>
        <taxon>Bacteroidales</taxon>
        <taxon>Prevotellaceae</taxon>
        <taxon>Segatella</taxon>
    </lineage>
</organism>
<evidence type="ECO:0000313" key="4">
    <source>
        <dbReference type="Proteomes" id="UP000285236"/>
    </source>
</evidence>
<dbReference type="RefSeq" id="WP_118081788.1">
    <property type="nucleotide sequence ID" value="NZ_QRYP01000057.1"/>
</dbReference>
<protein>
    <recommendedName>
        <fullName evidence="2">MobA/VirD2-like nuclease domain-containing protein</fullName>
    </recommendedName>
</protein>
<name>A0AA92TPT3_9BACT</name>
<dbReference type="Pfam" id="PF03432">
    <property type="entry name" value="Relaxase"/>
    <property type="match status" value="1"/>
</dbReference>
<feature type="region of interest" description="Disordered" evidence="1">
    <location>
        <begin position="287"/>
        <end position="312"/>
    </location>
</feature>
<dbReference type="AlphaFoldDB" id="A0AA92TPT3"/>